<dbReference type="STRING" id="1227498.C492_04690"/>
<organism evidence="1 2">
    <name type="scientific">Natronococcus jeotgali DSM 18795</name>
    <dbReference type="NCBI Taxonomy" id="1227498"/>
    <lineage>
        <taxon>Archaea</taxon>
        <taxon>Methanobacteriati</taxon>
        <taxon>Methanobacteriota</taxon>
        <taxon>Stenosarchaea group</taxon>
        <taxon>Halobacteria</taxon>
        <taxon>Halobacteriales</taxon>
        <taxon>Natrialbaceae</taxon>
        <taxon>Natronococcus</taxon>
    </lineage>
</organism>
<sequence>MAAAFGCLQGVSVQLTARLDDWQLQVGEVLRRESRRREEDAVVDPSLIVDVEVLELRIVPPVGRRVRELGLVSLVVGRARGDVGSSNGSVRATGYALGAVDGRNRESG</sequence>
<dbReference type="EMBL" id="AOIA01000031">
    <property type="protein sequence ID" value="ELY64800.1"/>
    <property type="molecule type" value="Genomic_DNA"/>
</dbReference>
<dbReference type="AlphaFoldDB" id="L9XSP4"/>
<protein>
    <submittedName>
        <fullName evidence="1">Uncharacterized protein</fullName>
    </submittedName>
</protein>
<evidence type="ECO:0000313" key="2">
    <source>
        <dbReference type="Proteomes" id="UP000011531"/>
    </source>
</evidence>
<reference evidence="1 2" key="1">
    <citation type="journal article" date="2014" name="PLoS Genet.">
        <title>Phylogenetically driven sequencing of extremely halophilic archaea reveals strategies for static and dynamic osmo-response.</title>
        <authorList>
            <person name="Becker E.A."/>
            <person name="Seitzer P.M."/>
            <person name="Tritt A."/>
            <person name="Larsen D."/>
            <person name="Krusor M."/>
            <person name="Yao A.I."/>
            <person name="Wu D."/>
            <person name="Madern D."/>
            <person name="Eisen J.A."/>
            <person name="Darling A.E."/>
            <person name="Facciotti M.T."/>
        </authorList>
    </citation>
    <scope>NUCLEOTIDE SEQUENCE [LARGE SCALE GENOMIC DNA]</scope>
    <source>
        <strain evidence="1 2">DSM 18795</strain>
    </source>
</reference>
<dbReference type="Proteomes" id="UP000011531">
    <property type="component" value="Unassembled WGS sequence"/>
</dbReference>
<accession>L9XSP4</accession>
<keyword evidence="2" id="KW-1185">Reference proteome</keyword>
<comment type="caution">
    <text evidence="1">The sequence shown here is derived from an EMBL/GenBank/DDBJ whole genome shotgun (WGS) entry which is preliminary data.</text>
</comment>
<dbReference type="RefSeq" id="WP_008420906.1">
    <property type="nucleotide sequence ID" value="NZ_AOIA01000031.1"/>
</dbReference>
<evidence type="ECO:0000313" key="1">
    <source>
        <dbReference type="EMBL" id="ELY64800.1"/>
    </source>
</evidence>
<proteinExistence type="predicted"/>
<gene>
    <name evidence="1" type="ORF">C492_04690</name>
</gene>
<name>L9XSP4_9EURY</name>